<dbReference type="Pfam" id="PF00080">
    <property type="entry name" value="Sod_Cu"/>
    <property type="match status" value="1"/>
</dbReference>
<sequence>MKKIALGVIMLSLVLTGCKDDKKKMETDETVEKEVVKEMEKEVTESTIKKVNMELESRSGSTAKGTVTFVEDSGVVKMDAKLSGLTPGTHAIHIHEKADCSAADGTSSGGHWNPTFQPHAKWGAEGGYHKGDIGNFEADADGNGSIALKTDEWCIGCGDDKKDILGKAIIVHKGADDFTSQPSGAAGARVSCGGIIE</sequence>
<dbReference type="InterPro" id="IPR001424">
    <property type="entry name" value="SOD_Cu_Zn_dom"/>
</dbReference>
<organism evidence="3 4">
    <name type="scientific">Pukyongia salina</name>
    <dbReference type="NCBI Taxonomy" id="2094025"/>
    <lineage>
        <taxon>Bacteria</taxon>
        <taxon>Pseudomonadati</taxon>
        <taxon>Bacteroidota</taxon>
        <taxon>Flavobacteriia</taxon>
        <taxon>Flavobacteriales</taxon>
        <taxon>Flavobacteriaceae</taxon>
        <taxon>Pukyongia</taxon>
    </lineage>
</organism>
<dbReference type="GO" id="GO:0006801">
    <property type="term" value="P:superoxide metabolic process"/>
    <property type="evidence" value="ECO:0007669"/>
    <property type="project" value="InterPro"/>
</dbReference>
<keyword evidence="4" id="KW-1185">Reference proteome</keyword>
<proteinExistence type="inferred from homology"/>
<gene>
    <name evidence="3" type="ORF">C5O00_00065</name>
</gene>
<dbReference type="OrthoDB" id="9792957at2"/>
<dbReference type="RefSeq" id="WP_105213818.1">
    <property type="nucleotide sequence ID" value="NZ_CP027062.1"/>
</dbReference>
<dbReference type="GO" id="GO:0005507">
    <property type="term" value="F:copper ion binding"/>
    <property type="evidence" value="ECO:0007669"/>
    <property type="project" value="InterPro"/>
</dbReference>
<evidence type="ECO:0000256" key="1">
    <source>
        <dbReference type="ARBA" id="ARBA00010457"/>
    </source>
</evidence>
<dbReference type="Gene3D" id="2.60.40.200">
    <property type="entry name" value="Superoxide dismutase, copper/zinc binding domain"/>
    <property type="match status" value="1"/>
</dbReference>
<dbReference type="InterPro" id="IPR036423">
    <property type="entry name" value="SOD-like_Cu/Zn_dom_sf"/>
</dbReference>
<accession>A0A2S0HSM8</accession>
<name>A0A2S0HSM8_9FLAO</name>
<dbReference type="InterPro" id="IPR024134">
    <property type="entry name" value="SOD_Cu/Zn_/chaperone"/>
</dbReference>
<dbReference type="EMBL" id="CP027062">
    <property type="protein sequence ID" value="AVI49642.1"/>
    <property type="molecule type" value="Genomic_DNA"/>
</dbReference>
<dbReference type="Proteomes" id="UP000238442">
    <property type="component" value="Chromosome"/>
</dbReference>
<dbReference type="CDD" id="cd00305">
    <property type="entry name" value="Cu-Zn_Superoxide_Dismutase"/>
    <property type="match status" value="1"/>
</dbReference>
<comment type="similarity">
    <text evidence="1">Belongs to the Cu-Zn superoxide dismutase family.</text>
</comment>
<protein>
    <submittedName>
        <fullName evidence="3">Superoxide dismutase</fullName>
    </submittedName>
</protein>
<reference evidence="3 4" key="1">
    <citation type="submission" date="2018-02" db="EMBL/GenBank/DDBJ databases">
        <title>Genomic analysis of the strain RR4-38 isolated from a seawater recirculating aquaculture system.</title>
        <authorList>
            <person name="Kim Y.-S."/>
            <person name="Jang Y.H."/>
            <person name="Kim K.-H."/>
        </authorList>
    </citation>
    <scope>NUCLEOTIDE SEQUENCE [LARGE SCALE GENOMIC DNA]</scope>
    <source>
        <strain evidence="3 4">RR4-38</strain>
    </source>
</reference>
<evidence type="ECO:0000259" key="2">
    <source>
        <dbReference type="Pfam" id="PF00080"/>
    </source>
</evidence>
<dbReference type="KEGG" id="aue:C5O00_00065"/>
<evidence type="ECO:0000313" key="3">
    <source>
        <dbReference type="EMBL" id="AVI49642.1"/>
    </source>
</evidence>
<dbReference type="PANTHER" id="PTHR10003">
    <property type="entry name" value="SUPEROXIDE DISMUTASE CU-ZN -RELATED"/>
    <property type="match status" value="1"/>
</dbReference>
<dbReference type="AlphaFoldDB" id="A0A2S0HSM8"/>
<dbReference type="PROSITE" id="PS51257">
    <property type="entry name" value="PROKAR_LIPOPROTEIN"/>
    <property type="match status" value="1"/>
</dbReference>
<feature type="domain" description="Superoxide dismutase copper/zinc binding" evidence="2">
    <location>
        <begin position="64"/>
        <end position="195"/>
    </location>
</feature>
<dbReference type="SUPFAM" id="SSF49329">
    <property type="entry name" value="Cu,Zn superoxide dismutase-like"/>
    <property type="match status" value="1"/>
</dbReference>
<evidence type="ECO:0000313" key="4">
    <source>
        <dbReference type="Proteomes" id="UP000238442"/>
    </source>
</evidence>